<dbReference type="EMBL" id="PXXK01000350">
    <property type="protein sequence ID" value="RFN45518.1"/>
    <property type="molecule type" value="Genomic_DNA"/>
</dbReference>
<feature type="region of interest" description="Disordered" evidence="1">
    <location>
        <begin position="363"/>
        <end position="496"/>
    </location>
</feature>
<gene>
    <name evidence="2" type="ORF">FIE12Z_10281</name>
</gene>
<proteinExistence type="predicted"/>
<feature type="compositionally biased region" description="Polar residues" evidence="1">
    <location>
        <begin position="265"/>
        <end position="324"/>
    </location>
</feature>
<protein>
    <submittedName>
        <fullName evidence="2">Uncharacterized protein</fullName>
    </submittedName>
</protein>
<feature type="compositionally biased region" description="Polar residues" evidence="1">
    <location>
        <begin position="426"/>
        <end position="444"/>
    </location>
</feature>
<feature type="compositionally biased region" description="Basic and acidic residues" evidence="1">
    <location>
        <begin position="78"/>
        <end position="89"/>
    </location>
</feature>
<dbReference type="Proteomes" id="UP000265631">
    <property type="component" value="Unassembled WGS sequence"/>
</dbReference>
<dbReference type="OrthoDB" id="10637995at2759"/>
<feature type="compositionally biased region" description="Polar residues" evidence="1">
    <location>
        <begin position="383"/>
        <end position="403"/>
    </location>
</feature>
<feature type="compositionally biased region" description="Polar residues" evidence="1">
    <location>
        <begin position="365"/>
        <end position="375"/>
    </location>
</feature>
<feature type="compositionally biased region" description="Pro residues" evidence="1">
    <location>
        <begin position="243"/>
        <end position="260"/>
    </location>
</feature>
<dbReference type="AlphaFoldDB" id="A0A395MCC0"/>
<feature type="compositionally biased region" description="Pro residues" evidence="1">
    <location>
        <begin position="224"/>
        <end position="236"/>
    </location>
</feature>
<feature type="region of interest" description="Disordered" evidence="1">
    <location>
        <begin position="1"/>
        <end position="350"/>
    </location>
</feature>
<comment type="caution">
    <text evidence="2">The sequence shown here is derived from an EMBL/GenBank/DDBJ whole genome shotgun (WGS) entry which is preliminary data.</text>
</comment>
<evidence type="ECO:0000313" key="2">
    <source>
        <dbReference type="EMBL" id="RFN45518.1"/>
    </source>
</evidence>
<name>A0A395MCC0_9HYPO</name>
<feature type="compositionally biased region" description="Basic and acidic residues" evidence="1">
    <location>
        <begin position="110"/>
        <end position="120"/>
    </location>
</feature>
<evidence type="ECO:0000256" key="1">
    <source>
        <dbReference type="SAM" id="MobiDB-lite"/>
    </source>
</evidence>
<reference evidence="2 3" key="1">
    <citation type="journal article" date="2018" name="PLoS Pathog.">
        <title>Evolution of structural diversity of trichothecenes, a family of toxins produced by plant pathogenic and entomopathogenic fungi.</title>
        <authorList>
            <person name="Proctor R.H."/>
            <person name="McCormick S.P."/>
            <person name="Kim H.S."/>
            <person name="Cardoza R.E."/>
            <person name="Stanley A.M."/>
            <person name="Lindo L."/>
            <person name="Kelly A."/>
            <person name="Brown D.W."/>
            <person name="Lee T."/>
            <person name="Vaughan M.M."/>
            <person name="Alexander N.J."/>
            <person name="Busman M."/>
            <person name="Gutierrez S."/>
        </authorList>
    </citation>
    <scope>NUCLEOTIDE SEQUENCE [LARGE SCALE GENOMIC DNA]</scope>
    <source>
        <strain evidence="2 3">NRRL 13405</strain>
    </source>
</reference>
<keyword evidence="3" id="KW-1185">Reference proteome</keyword>
<feature type="compositionally biased region" description="Low complexity" evidence="1">
    <location>
        <begin position="471"/>
        <end position="487"/>
    </location>
</feature>
<organism evidence="2 3">
    <name type="scientific">Fusarium flagelliforme</name>
    <dbReference type="NCBI Taxonomy" id="2675880"/>
    <lineage>
        <taxon>Eukaryota</taxon>
        <taxon>Fungi</taxon>
        <taxon>Dikarya</taxon>
        <taxon>Ascomycota</taxon>
        <taxon>Pezizomycotina</taxon>
        <taxon>Sordariomycetes</taxon>
        <taxon>Hypocreomycetidae</taxon>
        <taxon>Hypocreales</taxon>
        <taxon>Nectriaceae</taxon>
        <taxon>Fusarium</taxon>
        <taxon>Fusarium incarnatum-equiseti species complex</taxon>
    </lineage>
</organism>
<feature type="compositionally biased region" description="Polar residues" evidence="1">
    <location>
        <begin position="93"/>
        <end position="102"/>
    </location>
</feature>
<accession>A0A395MCC0</accession>
<feature type="compositionally biased region" description="Pro residues" evidence="1">
    <location>
        <begin position="133"/>
        <end position="143"/>
    </location>
</feature>
<feature type="compositionally biased region" description="Basic and acidic residues" evidence="1">
    <location>
        <begin position="1"/>
        <end position="30"/>
    </location>
</feature>
<sequence length="496" mass="53776">MADRDDSDHDMTPHPELEAKPGQDSDHEAEPEQNAGSDPDTHIFLPVQKKNQPPMSKKLRDPSNRRILLLVPNRTWNRKIETSNARAKDASPQPENAGSEASSPYPEDANPDRDYPEDVLSRITSPSNDLPQYAPPQNAPPPYTLALDGYPDAPPMDPGPLILSDSDDSSPPPEIPIDPDLPIATIEEPDEDSSRRSSVQTDSSFIFDGSDPARDTTVASTAPPQSPTPRPMPPVRPFRDILPRPPGMPHNPQIPGPAPIAPMHSYSTPSGGPTNGHQQRHPQGNNVPNNGESSTNAQRQQQPPYHNNRPQHGTALPNSQNQPRGDNARQNEENGGLVHVTPRRHELDVGRLSRIMEEYIEEDGSLSNYTTSPPSQVHPPQTPAEGSSNGLPENHGQENNAHQNGAVPPDMPIDPSVSELPPAQQQPPHTNGHQPPRSNGQHNRTAPRERRSRFVETGLLEGSQTEGSVVNGAPPNSAAPSGPTSASVEKDSEEEL</sequence>
<evidence type="ECO:0000313" key="3">
    <source>
        <dbReference type="Proteomes" id="UP000265631"/>
    </source>
</evidence>